<dbReference type="KEGG" id="pman:OU5_4193"/>
<reference evidence="1 2" key="1">
    <citation type="journal article" date="2012" name="J. Bacteriol.">
        <title>Genome sequence of cold-adapted Pseudomonas mandelii strain JR-1.</title>
        <authorList>
            <person name="Jang S.H."/>
            <person name="Kim J."/>
            <person name="Kim J."/>
            <person name="Hong S."/>
            <person name="Lee C."/>
        </authorList>
    </citation>
    <scope>NUCLEOTIDE SEQUENCE [LARGE SCALE GENOMIC DNA]</scope>
    <source>
        <strain evidence="1 2">JR-1</strain>
    </source>
</reference>
<dbReference type="HOGENOM" id="CLU_3172195_0_0_6"/>
<dbReference type="Proteomes" id="UP000026913">
    <property type="component" value="Chromosome"/>
</dbReference>
<name>A0A024EES2_9PSED</name>
<proteinExistence type="predicted"/>
<organism evidence="1 2">
    <name type="scientific">Pseudomonas mandelii JR-1</name>
    <dbReference type="NCBI Taxonomy" id="1147786"/>
    <lineage>
        <taxon>Bacteria</taxon>
        <taxon>Pseudomonadati</taxon>
        <taxon>Pseudomonadota</taxon>
        <taxon>Gammaproteobacteria</taxon>
        <taxon>Pseudomonadales</taxon>
        <taxon>Pseudomonadaceae</taxon>
        <taxon>Pseudomonas</taxon>
    </lineage>
</organism>
<sequence>MHSRPRKTWPQVSVGWENSHLCFGSTQNPQQRGLPAKAITRFRQYTA</sequence>
<evidence type="ECO:0000313" key="2">
    <source>
        <dbReference type="Proteomes" id="UP000026913"/>
    </source>
</evidence>
<accession>A0A024EES2</accession>
<keyword evidence="1" id="KW-0436">Ligase</keyword>
<evidence type="ECO:0000313" key="1">
    <source>
        <dbReference type="EMBL" id="AHZ71272.1"/>
    </source>
</evidence>
<gene>
    <name evidence="1" type="ORF">OU5_4193</name>
</gene>
<dbReference type="AlphaFoldDB" id="A0A024EES2"/>
<protein>
    <submittedName>
        <fullName evidence="1">L-alanyl-gamma-D-glutamyl-meso-diaminopimelate ligase</fullName>
    </submittedName>
</protein>
<dbReference type="GO" id="GO:0016874">
    <property type="term" value="F:ligase activity"/>
    <property type="evidence" value="ECO:0007669"/>
    <property type="project" value="UniProtKB-KW"/>
</dbReference>
<dbReference type="EMBL" id="CP005960">
    <property type="protein sequence ID" value="AHZ71272.1"/>
    <property type="molecule type" value="Genomic_DNA"/>
</dbReference>